<dbReference type="InterPro" id="IPR011008">
    <property type="entry name" value="Dimeric_a/b-barrel"/>
</dbReference>
<evidence type="ECO:0000313" key="2">
    <source>
        <dbReference type="EMBL" id="GAA0586547.1"/>
    </source>
</evidence>
<reference evidence="2 3" key="1">
    <citation type="journal article" date="2019" name="Int. J. Syst. Evol. Microbiol.">
        <title>The Global Catalogue of Microorganisms (GCM) 10K type strain sequencing project: providing services to taxonomists for standard genome sequencing and annotation.</title>
        <authorList>
            <consortium name="The Broad Institute Genomics Platform"/>
            <consortium name="The Broad Institute Genome Sequencing Center for Infectious Disease"/>
            <person name="Wu L."/>
            <person name="Ma J."/>
        </authorList>
    </citation>
    <scope>NUCLEOTIDE SEQUENCE [LARGE SCALE GENOMIC DNA]</scope>
    <source>
        <strain evidence="2 3">JCM 9933</strain>
    </source>
</reference>
<evidence type="ECO:0000259" key="1">
    <source>
        <dbReference type="Pfam" id="PF07045"/>
    </source>
</evidence>
<protein>
    <submittedName>
        <fullName evidence="2">DUF1330 domain-containing protein</fullName>
    </submittedName>
</protein>
<dbReference type="RefSeq" id="WP_343895764.1">
    <property type="nucleotide sequence ID" value="NZ_BAAAFZ010000036.1"/>
</dbReference>
<organism evidence="2 3">
    <name type="scientific">Craurococcus roseus</name>
    <dbReference type="NCBI Taxonomy" id="77585"/>
    <lineage>
        <taxon>Bacteria</taxon>
        <taxon>Pseudomonadati</taxon>
        <taxon>Pseudomonadota</taxon>
        <taxon>Alphaproteobacteria</taxon>
        <taxon>Acetobacterales</taxon>
        <taxon>Acetobacteraceae</taxon>
        <taxon>Craurococcus</taxon>
    </lineage>
</organism>
<dbReference type="PANTHER" id="PTHR41521">
    <property type="match status" value="1"/>
</dbReference>
<dbReference type="Pfam" id="PF07045">
    <property type="entry name" value="DUF1330"/>
    <property type="match status" value="1"/>
</dbReference>
<feature type="domain" description="DUF1330" evidence="1">
    <location>
        <begin position="3"/>
        <end position="94"/>
    </location>
</feature>
<dbReference type="Gene3D" id="3.30.70.100">
    <property type="match status" value="1"/>
</dbReference>
<dbReference type="EMBL" id="BAAAFZ010000036">
    <property type="protein sequence ID" value="GAA0586547.1"/>
    <property type="molecule type" value="Genomic_DNA"/>
</dbReference>
<keyword evidence="3" id="KW-1185">Reference proteome</keyword>
<dbReference type="Proteomes" id="UP001501588">
    <property type="component" value="Unassembled WGS sequence"/>
</dbReference>
<comment type="caution">
    <text evidence="2">The sequence shown here is derived from an EMBL/GenBank/DDBJ whole genome shotgun (WGS) entry which is preliminary data.</text>
</comment>
<name>A0ABN1FAK5_9PROT</name>
<dbReference type="InterPro" id="IPR010753">
    <property type="entry name" value="DUF1330"/>
</dbReference>
<evidence type="ECO:0000313" key="3">
    <source>
        <dbReference type="Proteomes" id="UP001501588"/>
    </source>
</evidence>
<dbReference type="SUPFAM" id="SSF54909">
    <property type="entry name" value="Dimeric alpha+beta barrel"/>
    <property type="match status" value="1"/>
</dbReference>
<accession>A0ABN1FAK5</accession>
<dbReference type="PANTHER" id="PTHR41521:SF4">
    <property type="entry name" value="BLR0684 PROTEIN"/>
    <property type="match status" value="1"/>
</dbReference>
<sequence>MAAYFIVNLDIRDAERFGAYRERVAPLVEKHGGRYLVRGGELHPVEGDLGLKRLVVLEFPSLDAARGFYDSPEYAPLLRLRQESAASDIVLVEGWTPPA</sequence>
<proteinExistence type="predicted"/>
<gene>
    <name evidence="2" type="ORF">GCM10009416_26220</name>
</gene>